<feature type="domain" description="CCHC-type" evidence="2">
    <location>
        <begin position="53"/>
        <end position="69"/>
    </location>
</feature>
<dbReference type="GO" id="GO:0008270">
    <property type="term" value="F:zinc ion binding"/>
    <property type="evidence" value="ECO:0007669"/>
    <property type="project" value="UniProtKB-KW"/>
</dbReference>
<organism evidence="3 4">
    <name type="scientific">Trema orientale</name>
    <name type="common">Charcoal tree</name>
    <name type="synonym">Celtis orientalis</name>
    <dbReference type="NCBI Taxonomy" id="63057"/>
    <lineage>
        <taxon>Eukaryota</taxon>
        <taxon>Viridiplantae</taxon>
        <taxon>Streptophyta</taxon>
        <taxon>Embryophyta</taxon>
        <taxon>Tracheophyta</taxon>
        <taxon>Spermatophyta</taxon>
        <taxon>Magnoliopsida</taxon>
        <taxon>eudicotyledons</taxon>
        <taxon>Gunneridae</taxon>
        <taxon>Pentapetalae</taxon>
        <taxon>rosids</taxon>
        <taxon>fabids</taxon>
        <taxon>Rosales</taxon>
        <taxon>Cannabaceae</taxon>
        <taxon>Trema</taxon>
    </lineage>
</organism>
<keyword evidence="1" id="KW-0862">Zinc</keyword>
<dbReference type="Proteomes" id="UP000237000">
    <property type="component" value="Unassembled WGS sequence"/>
</dbReference>
<evidence type="ECO:0000313" key="3">
    <source>
        <dbReference type="EMBL" id="PON86612.1"/>
    </source>
</evidence>
<dbReference type="EMBL" id="JXTC01000130">
    <property type="protein sequence ID" value="PON86612.1"/>
    <property type="molecule type" value="Genomic_DNA"/>
</dbReference>
<dbReference type="Gene3D" id="4.10.60.10">
    <property type="entry name" value="Zinc finger, CCHC-type"/>
    <property type="match status" value="1"/>
</dbReference>
<dbReference type="InterPro" id="IPR001878">
    <property type="entry name" value="Znf_CCHC"/>
</dbReference>
<keyword evidence="1" id="KW-0863">Zinc-finger</keyword>
<accession>A0A2P5EM93</accession>
<sequence length="163" mass="18813">MFNSQYMFCTQKKFRKQRCSKESSKFSHNRKKKSRRPWRFLRRKKRFGKTSDRCHICGQKGHFTKQCPKGKTAKMISHIENAIGISLSDNDVESIFSLDEEISPETVCTLQLPSDSSDWSEQEEEIGGQYQITAINTIQPASTLKIKILPSKYSKPIKVTAFV</sequence>
<evidence type="ECO:0000256" key="1">
    <source>
        <dbReference type="PROSITE-ProRule" id="PRU00047"/>
    </source>
</evidence>
<dbReference type="InParanoid" id="A0A2P5EM93"/>
<dbReference type="AlphaFoldDB" id="A0A2P5EM93"/>
<dbReference type="SMART" id="SM00343">
    <property type="entry name" value="ZnF_C2HC"/>
    <property type="match status" value="1"/>
</dbReference>
<dbReference type="PROSITE" id="PS50158">
    <property type="entry name" value="ZF_CCHC"/>
    <property type="match status" value="1"/>
</dbReference>
<gene>
    <name evidence="3" type="ORF">TorRG33x02_176600</name>
</gene>
<dbReference type="OrthoDB" id="1914518at2759"/>
<reference evidence="4" key="1">
    <citation type="submission" date="2016-06" db="EMBL/GenBank/DDBJ databases">
        <title>Parallel loss of symbiosis genes in relatives of nitrogen-fixing non-legume Parasponia.</title>
        <authorList>
            <person name="Van Velzen R."/>
            <person name="Holmer R."/>
            <person name="Bu F."/>
            <person name="Rutten L."/>
            <person name="Van Zeijl A."/>
            <person name="Liu W."/>
            <person name="Santuari L."/>
            <person name="Cao Q."/>
            <person name="Sharma T."/>
            <person name="Shen D."/>
            <person name="Roswanjaya Y."/>
            <person name="Wardhani T."/>
            <person name="Kalhor M.S."/>
            <person name="Jansen J."/>
            <person name="Van den Hoogen J."/>
            <person name="Gungor B."/>
            <person name="Hartog M."/>
            <person name="Hontelez J."/>
            <person name="Verver J."/>
            <person name="Yang W.-C."/>
            <person name="Schijlen E."/>
            <person name="Repin R."/>
            <person name="Schilthuizen M."/>
            <person name="Schranz E."/>
            <person name="Heidstra R."/>
            <person name="Miyata K."/>
            <person name="Fedorova E."/>
            <person name="Kohlen W."/>
            <person name="Bisseling T."/>
            <person name="Smit S."/>
            <person name="Geurts R."/>
        </authorList>
    </citation>
    <scope>NUCLEOTIDE SEQUENCE [LARGE SCALE GENOMIC DNA]</scope>
    <source>
        <strain evidence="4">cv. RG33-2</strain>
    </source>
</reference>
<evidence type="ECO:0000259" key="2">
    <source>
        <dbReference type="PROSITE" id="PS50158"/>
    </source>
</evidence>
<comment type="caution">
    <text evidence="3">The sequence shown here is derived from an EMBL/GenBank/DDBJ whole genome shotgun (WGS) entry which is preliminary data.</text>
</comment>
<dbReference type="GO" id="GO:0003676">
    <property type="term" value="F:nucleic acid binding"/>
    <property type="evidence" value="ECO:0007669"/>
    <property type="project" value="InterPro"/>
</dbReference>
<dbReference type="SUPFAM" id="SSF57756">
    <property type="entry name" value="Retrovirus zinc finger-like domains"/>
    <property type="match status" value="1"/>
</dbReference>
<proteinExistence type="predicted"/>
<protein>
    <submittedName>
        <fullName evidence="3">Zinc finger, CCHC-type</fullName>
    </submittedName>
</protein>
<keyword evidence="1" id="KW-0479">Metal-binding</keyword>
<evidence type="ECO:0000313" key="4">
    <source>
        <dbReference type="Proteomes" id="UP000237000"/>
    </source>
</evidence>
<name>A0A2P5EM93_TREOI</name>
<feature type="non-terminal residue" evidence="3">
    <location>
        <position position="163"/>
    </location>
</feature>
<keyword evidence="4" id="KW-1185">Reference proteome</keyword>
<dbReference type="InterPro" id="IPR036875">
    <property type="entry name" value="Znf_CCHC_sf"/>
</dbReference>